<sequence length="133" mass="14420">MNMEDLNEGTEIPQQEDESDMDNEGDEDELDKDLPRILGASTNSSTNTEWSGSVTPLQSAGAYWNAPFDSNNGSQQEEKDQFTRRVTTGIFTNIGPELVGRLNVVPITGFDSVSGCPVLCAVSGNVVFGKWIS</sequence>
<name>A9U613_PHYPA</name>
<feature type="compositionally biased region" description="Polar residues" evidence="1">
    <location>
        <begin position="40"/>
        <end position="55"/>
    </location>
</feature>
<feature type="region of interest" description="Disordered" evidence="1">
    <location>
        <begin position="1"/>
        <end position="55"/>
    </location>
</feature>
<evidence type="ECO:0000313" key="2">
    <source>
        <dbReference type="EMBL" id="EDQ48890.1"/>
    </source>
</evidence>
<protein>
    <submittedName>
        <fullName evidence="2">Predicted protein</fullName>
    </submittedName>
</protein>
<feature type="region of interest" description="Disordered" evidence="1">
    <location>
        <begin position="62"/>
        <end position="81"/>
    </location>
</feature>
<evidence type="ECO:0000256" key="1">
    <source>
        <dbReference type="SAM" id="MobiDB-lite"/>
    </source>
</evidence>
<reference evidence="2" key="1">
    <citation type="journal article" date="2008" name="Science">
        <title>The Physcomitrella genome reveals evolutionary insights into the conquest of land by plants.</title>
        <authorList>
            <person name="Rensing S."/>
            <person name="Lang D."/>
            <person name="Zimmer A."/>
            <person name="Terry A."/>
            <person name="Salamov A."/>
            <person name="Shapiro H."/>
            <person name="Nishiyama T."/>
            <person name="Perroud P.-F."/>
            <person name="Lindquist E."/>
            <person name="Kamisugi Y."/>
            <person name="Tanahashi T."/>
            <person name="Sakakibara K."/>
            <person name="Fujita T."/>
            <person name="Oishi K."/>
            <person name="Shin-I T."/>
            <person name="Kuroki Y."/>
            <person name="Toyoda A."/>
            <person name="Suzuki Y."/>
            <person name="Hashimoto A."/>
            <person name="Yamaguchi K."/>
            <person name="Sugano A."/>
            <person name="Kohara Y."/>
            <person name="Fujiyama A."/>
            <person name="Anterola A."/>
            <person name="Aoki S."/>
            <person name="Ashton N."/>
            <person name="Barbazuk W.B."/>
            <person name="Barker E."/>
            <person name="Bennetzen J."/>
            <person name="Bezanilla M."/>
            <person name="Blankenship R."/>
            <person name="Cho S.H."/>
            <person name="Dutcher S."/>
            <person name="Estelle M."/>
            <person name="Fawcett J.A."/>
            <person name="Gundlach H."/>
            <person name="Hanada K."/>
            <person name="Heyl A."/>
            <person name="Hicks K.A."/>
            <person name="Hugh J."/>
            <person name="Lohr M."/>
            <person name="Mayer K."/>
            <person name="Melkozernov A."/>
            <person name="Murata T."/>
            <person name="Nelson D."/>
            <person name="Pils B."/>
            <person name="Prigge M."/>
            <person name="Reiss B."/>
            <person name="Renner T."/>
            <person name="Rombauts S."/>
            <person name="Rushton P."/>
            <person name="Sanderfoot A."/>
            <person name="Schween G."/>
            <person name="Shiu S.-H."/>
            <person name="Stueber K."/>
            <person name="Theodoulou F.L."/>
            <person name="Tu H."/>
            <person name="Van de Peer Y."/>
            <person name="Verrier P.J."/>
            <person name="Waters E."/>
            <person name="Wood A."/>
            <person name="Yang L."/>
            <person name="Cove D."/>
            <person name="Cuming A."/>
            <person name="Hasebe M."/>
            <person name="Lucas S."/>
            <person name="Mishler D.B."/>
            <person name="Reski R."/>
            <person name="Grigoriev I."/>
            <person name="Quatrano R.S."/>
            <person name="Boore J.L."/>
        </authorList>
    </citation>
    <scope>NUCLEOTIDE SEQUENCE [LARGE SCALE GENOMIC DNA]</scope>
</reference>
<gene>
    <name evidence="2" type="ORF">PHYPADRAFT_102933</name>
</gene>
<proteinExistence type="predicted"/>
<organism>
    <name type="scientific">Physcomitrium patens</name>
    <name type="common">Spreading-leaved earth moss</name>
    <name type="synonym">Physcomitrella patens</name>
    <dbReference type="NCBI Taxonomy" id="3218"/>
    <lineage>
        <taxon>Eukaryota</taxon>
        <taxon>Viridiplantae</taxon>
        <taxon>Streptophyta</taxon>
        <taxon>Embryophyta</taxon>
        <taxon>Bryophyta</taxon>
        <taxon>Bryophytina</taxon>
        <taxon>Bryopsida</taxon>
        <taxon>Funariidae</taxon>
        <taxon>Funariales</taxon>
        <taxon>Funariaceae</taxon>
        <taxon>Physcomitrium</taxon>
    </lineage>
</organism>
<feature type="compositionally biased region" description="Acidic residues" evidence="1">
    <location>
        <begin position="1"/>
        <end position="31"/>
    </location>
</feature>
<accession>A9U613</accession>
<dbReference type="EMBL" id="DS545727">
    <property type="protein sequence ID" value="EDQ48890.1"/>
    <property type="molecule type" value="Genomic_DNA"/>
</dbReference>
<dbReference type="AlphaFoldDB" id="A9U613"/>